<feature type="transmembrane region" description="Helical" evidence="1">
    <location>
        <begin position="36"/>
        <end position="57"/>
    </location>
</feature>
<sequence>MKNIFGILILAIGVIFLLTNTGLIDSEATSIVSTFWPILIILIGLKVLFEGFVIFLQSLKRDRWHVGKFIWGVLITAVGTVILGNNAGWFTFSVSDLWSWVWPVLVIYIGFKVIFDRDSNVVIHLGGDNEKGKKKNLNHDFSSSGSHSYKNKSFRNKRKRYHSWVGEIQLGRQPFEIDGADISLWIGDVTVDLSKAILKEGENFIDVRCWIGSVDILVPKDMAVKAVADVNLGEVTLFDDSYSGTGKNATYTSPNFHEAEQKVILVVNLNIGDVEVLTVG</sequence>
<dbReference type="Proteomes" id="UP000784880">
    <property type="component" value="Unassembled WGS sequence"/>
</dbReference>
<feature type="domain" description="Cell wall-active antibiotics response LiaF-like C-terminal" evidence="2">
    <location>
        <begin position="164"/>
        <end position="276"/>
    </location>
</feature>
<feature type="domain" description="LiaF transmembrane" evidence="3">
    <location>
        <begin position="4"/>
        <end position="118"/>
    </location>
</feature>
<accession>A0ABS6JI41</accession>
<dbReference type="RefSeq" id="WP_217067420.1">
    <property type="nucleotide sequence ID" value="NZ_JAHQCS010000131.1"/>
</dbReference>
<keyword evidence="1" id="KW-1133">Transmembrane helix</keyword>
<gene>
    <name evidence="4" type="ORF">KS419_16135</name>
</gene>
<proteinExistence type="predicted"/>
<comment type="caution">
    <text evidence="4">The sequence shown here is derived from an EMBL/GenBank/DDBJ whole genome shotgun (WGS) entry which is preliminary data.</text>
</comment>
<evidence type="ECO:0000313" key="4">
    <source>
        <dbReference type="EMBL" id="MBU9713261.1"/>
    </source>
</evidence>
<dbReference type="PIRSF" id="PIRSF031509">
    <property type="entry name" value="Cell_wall_LiaF/YvqF"/>
    <property type="match status" value="1"/>
</dbReference>
<reference evidence="4 5" key="1">
    <citation type="submission" date="2021-06" db="EMBL/GenBank/DDBJ databases">
        <title>Bacillus sp. RD4P76, an endophyte from a halophyte.</title>
        <authorList>
            <person name="Sun J.-Q."/>
        </authorList>
    </citation>
    <scope>NUCLEOTIDE SEQUENCE [LARGE SCALE GENOMIC DNA]</scope>
    <source>
        <strain evidence="4 5">CGMCC 1.15917</strain>
    </source>
</reference>
<keyword evidence="5" id="KW-1185">Reference proteome</keyword>
<dbReference type="Pfam" id="PF09922">
    <property type="entry name" value="LiaF-like_C"/>
    <property type="match status" value="1"/>
</dbReference>
<evidence type="ECO:0000256" key="1">
    <source>
        <dbReference type="SAM" id="Phobius"/>
    </source>
</evidence>
<feature type="transmembrane region" description="Helical" evidence="1">
    <location>
        <begin position="97"/>
        <end position="115"/>
    </location>
</feature>
<dbReference type="InterPro" id="IPR047793">
    <property type="entry name" value="LiaF_C"/>
</dbReference>
<dbReference type="InterPro" id="IPR016975">
    <property type="entry name" value="Cell_wall_LiaF"/>
</dbReference>
<evidence type="ECO:0000259" key="3">
    <source>
        <dbReference type="Pfam" id="PF22570"/>
    </source>
</evidence>
<protein>
    <submittedName>
        <fullName evidence="4">Cell wall-active antibiotics response protein</fullName>
    </submittedName>
</protein>
<evidence type="ECO:0000259" key="2">
    <source>
        <dbReference type="Pfam" id="PF09922"/>
    </source>
</evidence>
<evidence type="ECO:0000313" key="5">
    <source>
        <dbReference type="Proteomes" id="UP000784880"/>
    </source>
</evidence>
<keyword evidence="1" id="KW-0472">Membrane</keyword>
<keyword evidence="1" id="KW-0812">Transmembrane</keyword>
<dbReference type="EMBL" id="JAHQCS010000131">
    <property type="protein sequence ID" value="MBU9713261.1"/>
    <property type="molecule type" value="Genomic_DNA"/>
</dbReference>
<dbReference type="InterPro" id="IPR054331">
    <property type="entry name" value="LiaF_TM"/>
</dbReference>
<feature type="transmembrane region" description="Helical" evidence="1">
    <location>
        <begin position="69"/>
        <end position="91"/>
    </location>
</feature>
<dbReference type="NCBIfam" id="NF040535">
    <property type="entry name" value="LiaF_C_term"/>
    <property type="match status" value="1"/>
</dbReference>
<organism evidence="4 5">
    <name type="scientific">Evansella tamaricis</name>
    <dbReference type="NCBI Taxonomy" id="2069301"/>
    <lineage>
        <taxon>Bacteria</taxon>
        <taxon>Bacillati</taxon>
        <taxon>Bacillota</taxon>
        <taxon>Bacilli</taxon>
        <taxon>Bacillales</taxon>
        <taxon>Bacillaceae</taxon>
        <taxon>Evansella</taxon>
    </lineage>
</organism>
<dbReference type="Pfam" id="PF22570">
    <property type="entry name" value="LiaF-TM"/>
    <property type="match status" value="1"/>
</dbReference>
<dbReference type="InterPro" id="IPR024425">
    <property type="entry name" value="LiaF-like_C"/>
</dbReference>
<name>A0ABS6JI41_9BACI</name>